<organism evidence="2 3">
    <name type="scientific">Corynascus novoguineensis</name>
    <dbReference type="NCBI Taxonomy" id="1126955"/>
    <lineage>
        <taxon>Eukaryota</taxon>
        <taxon>Fungi</taxon>
        <taxon>Dikarya</taxon>
        <taxon>Ascomycota</taxon>
        <taxon>Pezizomycotina</taxon>
        <taxon>Sordariomycetes</taxon>
        <taxon>Sordariomycetidae</taxon>
        <taxon>Sordariales</taxon>
        <taxon>Chaetomiaceae</taxon>
        <taxon>Corynascus</taxon>
    </lineage>
</organism>
<evidence type="ECO:0000313" key="3">
    <source>
        <dbReference type="Proteomes" id="UP001303647"/>
    </source>
</evidence>
<name>A0AAN7CX42_9PEZI</name>
<reference evidence="2" key="1">
    <citation type="journal article" date="2023" name="Mol. Phylogenet. Evol.">
        <title>Genome-scale phylogeny and comparative genomics of the fungal order Sordariales.</title>
        <authorList>
            <person name="Hensen N."/>
            <person name="Bonometti L."/>
            <person name="Westerberg I."/>
            <person name="Brannstrom I.O."/>
            <person name="Guillou S."/>
            <person name="Cros-Aarteil S."/>
            <person name="Calhoun S."/>
            <person name="Haridas S."/>
            <person name="Kuo A."/>
            <person name="Mondo S."/>
            <person name="Pangilinan J."/>
            <person name="Riley R."/>
            <person name="LaButti K."/>
            <person name="Andreopoulos B."/>
            <person name="Lipzen A."/>
            <person name="Chen C."/>
            <person name="Yan M."/>
            <person name="Daum C."/>
            <person name="Ng V."/>
            <person name="Clum A."/>
            <person name="Steindorff A."/>
            <person name="Ohm R.A."/>
            <person name="Martin F."/>
            <person name="Silar P."/>
            <person name="Natvig D.O."/>
            <person name="Lalanne C."/>
            <person name="Gautier V."/>
            <person name="Ament-Velasquez S.L."/>
            <person name="Kruys A."/>
            <person name="Hutchinson M.I."/>
            <person name="Powell A.J."/>
            <person name="Barry K."/>
            <person name="Miller A.N."/>
            <person name="Grigoriev I.V."/>
            <person name="Debuchy R."/>
            <person name="Gladieux P."/>
            <person name="Hiltunen Thoren M."/>
            <person name="Johannesson H."/>
        </authorList>
    </citation>
    <scope>NUCLEOTIDE SEQUENCE</scope>
    <source>
        <strain evidence="2">CBS 359.72</strain>
    </source>
</reference>
<comment type="caution">
    <text evidence="2">The sequence shown here is derived from an EMBL/GenBank/DDBJ whole genome shotgun (WGS) entry which is preliminary data.</text>
</comment>
<feature type="compositionally biased region" description="Polar residues" evidence="1">
    <location>
        <begin position="340"/>
        <end position="350"/>
    </location>
</feature>
<dbReference type="Proteomes" id="UP001303647">
    <property type="component" value="Unassembled WGS sequence"/>
</dbReference>
<feature type="compositionally biased region" description="Basic and acidic residues" evidence="1">
    <location>
        <begin position="86"/>
        <end position="119"/>
    </location>
</feature>
<proteinExistence type="predicted"/>
<feature type="region of interest" description="Disordered" evidence="1">
    <location>
        <begin position="72"/>
        <end position="160"/>
    </location>
</feature>
<gene>
    <name evidence="2" type="ORF">C7999DRAFT_29739</name>
</gene>
<reference evidence="2" key="2">
    <citation type="submission" date="2023-05" db="EMBL/GenBank/DDBJ databases">
        <authorList>
            <consortium name="Lawrence Berkeley National Laboratory"/>
            <person name="Steindorff A."/>
            <person name="Hensen N."/>
            <person name="Bonometti L."/>
            <person name="Westerberg I."/>
            <person name="Brannstrom I.O."/>
            <person name="Guillou S."/>
            <person name="Cros-Aarteil S."/>
            <person name="Calhoun S."/>
            <person name="Haridas S."/>
            <person name="Kuo A."/>
            <person name="Mondo S."/>
            <person name="Pangilinan J."/>
            <person name="Riley R."/>
            <person name="Labutti K."/>
            <person name="Andreopoulos B."/>
            <person name="Lipzen A."/>
            <person name="Chen C."/>
            <person name="Yanf M."/>
            <person name="Daum C."/>
            <person name="Ng V."/>
            <person name="Clum A."/>
            <person name="Ohm R."/>
            <person name="Martin F."/>
            <person name="Silar P."/>
            <person name="Natvig D."/>
            <person name="Lalanne C."/>
            <person name="Gautier V."/>
            <person name="Ament-Velasquez S.L."/>
            <person name="Kruys A."/>
            <person name="Hutchinson M.I."/>
            <person name="Powell A.J."/>
            <person name="Barry K."/>
            <person name="Miller A.N."/>
            <person name="Grigoriev I.V."/>
            <person name="Debuchy R."/>
            <person name="Gladieux P."/>
            <person name="Thoren M.H."/>
            <person name="Johannesson H."/>
        </authorList>
    </citation>
    <scope>NUCLEOTIDE SEQUENCE</scope>
    <source>
        <strain evidence="2">CBS 359.72</strain>
    </source>
</reference>
<feature type="region of interest" description="Disordered" evidence="1">
    <location>
        <begin position="273"/>
        <end position="350"/>
    </location>
</feature>
<dbReference type="AlphaFoldDB" id="A0AAN7CX42"/>
<keyword evidence="3" id="KW-1185">Reference proteome</keyword>
<accession>A0AAN7CX42</accession>
<evidence type="ECO:0000256" key="1">
    <source>
        <dbReference type="SAM" id="MobiDB-lite"/>
    </source>
</evidence>
<evidence type="ECO:0000313" key="2">
    <source>
        <dbReference type="EMBL" id="KAK4249681.1"/>
    </source>
</evidence>
<protein>
    <submittedName>
        <fullName evidence="2">Uncharacterized protein</fullName>
    </submittedName>
</protein>
<sequence>MADLRAHIRAREDPGNAERLCRDIVLNREALAQRLLEDGISHFWTDFGVMPSVQNHKADSQPTQNNLISDHISISDDSDEDGDAIISHDDHQEPADRDYVGEDANKEPENPTRAREKHAYTRQTHSPPSPRPKRRRRNSSEHLAGIYDLPSSPFEEDRDETGRRQIKIGDVEEQDFIFQFPEMGPGYFIVRCDRGKHIHHFQEDPLKPYRGQPIMVNHFKSKAPSSKCHKKDDAKTYSTIEIMKEFGYRVVDYDNSDVDSERVKASNEKLALKLDQNKSRHKGKEKMAAPPKYKPATSRKGVSPEYTATKPQLVESDILPSEEHGLAQEEQQQQQHRTRTASATLSPPGW</sequence>
<dbReference type="EMBL" id="MU857620">
    <property type="protein sequence ID" value="KAK4249681.1"/>
    <property type="molecule type" value="Genomic_DNA"/>
</dbReference>